<dbReference type="EMBL" id="PDXD01000270">
    <property type="protein sequence ID" value="RYN52003.1"/>
    <property type="molecule type" value="Genomic_DNA"/>
</dbReference>
<dbReference type="SUPFAM" id="SSF52777">
    <property type="entry name" value="CoA-dependent acyltransferases"/>
    <property type="match status" value="1"/>
</dbReference>
<comment type="caution">
    <text evidence="2">The sequence shown here is derived from an EMBL/GenBank/DDBJ whole genome shotgun (WGS) entry which is preliminary data.</text>
</comment>
<gene>
    <name evidence="2" type="ORF">AA0117_g13377</name>
</gene>
<dbReference type="AlphaFoldDB" id="A0A4Q4MKU2"/>
<protein>
    <submittedName>
        <fullName evidence="2">Uncharacterized protein</fullName>
    </submittedName>
</protein>
<feature type="region of interest" description="Disordered" evidence="1">
    <location>
        <begin position="541"/>
        <end position="563"/>
    </location>
</feature>
<evidence type="ECO:0000313" key="2">
    <source>
        <dbReference type="EMBL" id="RYN52003.1"/>
    </source>
</evidence>
<sequence>MAQRLDGDCAQRLRTATTDGDYGRRRVRLQARHAEWFPAGRPGPDDRRHSFIALGNTDSCASASTSPSCCDQVSTSPSCCDQISTSPSCCDQISSLRQAALQYCSELAGYKMEWVETTPGHWTRPMDAVEAWFDSASSVETPCGIAHAMVSAGARLPAERFASVERFRRAWTSLRYDHPRIACYASSGVLHYTVPDSGGVQQWLSQTLIVDESGASGLELLATLKSRRLGVLVLLPQSREVFVQVGHNQIDGVGAMLFLNCLLDALRHPVDVCFGDEHRNLSRSLTHTLQLPPSSRAEVQTAQAMVAQFASSLPGLRLAPRARPPLRHAVRMERLEFTASQTEQIRLRARLHDITVTHACHAAMIQTLSSLDGGKGNAYASLFYFSLRGATEQAASGTASPVSVHLTALPAVVSASSGAGFLPLARRVKDVYTQRCRDAGLHGPLYNALAPVLNASSDGQARLSSLGVVDERVPHALEDFWIGAGSATADMTTYVWTFRGRLCVATWFNEAFYERGAVKHFLSGLRSALLLGLQIGDSGDSGGAKQGLPTDGAMLGRTTTAET</sequence>
<accession>A0A4Q4MKU2</accession>
<dbReference type="InterPro" id="IPR023213">
    <property type="entry name" value="CAT-like_dom_sf"/>
</dbReference>
<dbReference type="Gene3D" id="3.30.559.10">
    <property type="entry name" value="Chloramphenicol acetyltransferase-like domain"/>
    <property type="match status" value="1"/>
</dbReference>
<reference evidence="3" key="1">
    <citation type="journal article" date="2019" name="bioRxiv">
        <title>Genomics, evolutionary history and diagnostics of the Alternaria alternata species group including apple and Asian pear pathotypes.</title>
        <authorList>
            <person name="Armitage A.D."/>
            <person name="Cockerton H.M."/>
            <person name="Sreenivasaprasad S."/>
            <person name="Woodhall J.W."/>
            <person name="Lane C.R."/>
            <person name="Harrison R.J."/>
            <person name="Clarkson J.P."/>
        </authorList>
    </citation>
    <scope>NUCLEOTIDE SEQUENCE [LARGE SCALE GENOMIC DNA]</scope>
    <source>
        <strain evidence="3">FERA 1177</strain>
    </source>
</reference>
<evidence type="ECO:0000256" key="1">
    <source>
        <dbReference type="SAM" id="MobiDB-lite"/>
    </source>
</evidence>
<name>A0A4Q4MKU2_ALTAL</name>
<dbReference type="PANTHER" id="PTHR42034:SF1">
    <property type="entry name" value="CONDENSATION DOMAIN-CONTAINING PROTEIN"/>
    <property type="match status" value="1"/>
</dbReference>
<organism evidence="2 3">
    <name type="scientific">Alternaria alternata</name>
    <name type="common">Alternaria rot fungus</name>
    <name type="synonym">Torula alternata</name>
    <dbReference type="NCBI Taxonomy" id="5599"/>
    <lineage>
        <taxon>Eukaryota</taxon>
        <taxon>Fungi</taxon>
        <taxon>Dikarya</taxon>
        <taxon>Ascomycota</taxon>
        <taxon>Pezizomycotina</taxon>
        <taxon>Dothideomycetes</taxon>
        <taxon>Pleosporomycetidae</taxon>
        <taxon>Pleosporales</taxon>
        <taxon>Pleosporineae</taxon>
        <taxon>Pleosporaceae</taxon>
        <taxon>Alternaria</taxon>
        <taxon>Alternaria sect. Alternaria</taxon>
        <taxon>Alternaria alternata complex</taxon>
    </lineage>
</organism>
<dbReference type="Proteomes" id="UP000291422">
    <property type="component" value="Unassembled WGS sequence"/>
</dbReference>
<evidence type="ECO:0000313" key="3">
    <source>
        <dbReference type="Proteomes" id="UP000291422"/>
    </source>
</evidence>
<dbReference type="VEuPathDB" id="FungiDB:CC77DRAFT_289286"/>
<dbReference type="PANTHER" id="PTHR42034">
    <property type="entry name" value="CHROMOSOME 7, WHOLE GENOME SHOTGUN SEQUENCE-RELATED"/>
    <property type="match status" value="1"/>
</dbReference>
<proteinExistence type="predicted"/>
<dbReference type="Gene3D" id="3.30.559.30">
    <property type="entry name" value="Nonribosomal peptide synthetase, condensation domain"/>
    <property type="match status" value="1"/>
</dbReference>